<dbReference type="STRING" id="1437059.A6A05_07825"/>
<organism evidence="2 3">
    <name type="scientific">Magnetospirillum moscoviense</name>
    <dbReference type="NCBI Taxonomy" id="1437059"/>
    <lineage>
        <taxon>Bacteria</taxon>
        <taxon>Pseudomonadati</taxon>
        <taxon>Pseudomonadota</taxon>
        <taxon>Alphaproteobacteria</taxon>
        <taxon>Rhodospirillales</taxon>
        <taxon>Rhodospirillaceae</taxon>
        <taxon>Magnetospirillum</taxon>
    </lineage>
</organism>
<dbReference type="RefSeq" id="WP_068497722.1">
    <property type="nucleotide sequence ID" value="NZ_LWQU01000085.1"/>
</dbReference>
<accession>A0A178MYA8</accession>
<keyword evidence="1" id="KW-0732">Signal</keyword>
<protein>
    <recommendedName>
        <fullName evidence="4">Alkaline proteinase inhibitor/ Outer membrane lipoprotein Omp19 domain-containing protein</fullName>
    </recommendedName>
</protein>
<gene>
    <name evidence="2" type="ORF">A6A05_07825</name>
</gene>
<dbReference type="AlphaFoldDB" id="A0A178MYA8"/>
<proteinExistence type="predicted"/>
<reference evidence="2 3" key="1">
    <citation type="submission" date="2016-04" db="EMBL/GenBank/DDBJ databases">
        <title>Draft genome sequence of freshwater magnetotactic bacteria Magnetospirillum marisnigri SP-1 and Magnetospirillum moscoviense BB-1.</title>
        <authorList>
            <person name="Koziaeva V."/>
            <person name="Dziuba M.V."/>
            <person name="Ivanov T.M."/>
            <person name="Kuznetsov B."/>
            <person name="Grouzdev D.S."/>
        </authorList>
    </citation>
    <scope>NUCLEOTIDE SEQUENCE [LARGE SCALE GENOMIC DNA]</scope>
    <source>
        <strain evidence="2 3">BB-1</strain>
    </source>
</reference>
<comment type="caution">
    <text evidence="2">The sequence shown here is derived from an EMBL/GenBank/DDBJ whole genome shotgun (WGS) entry which is preliminary data.</text>
</comment>
<dbReference type="EMBL" id="LWQU01000085">
    <property type="protein sequence ID" value="OAN56870.1"/>
    <property type="molecule type" value="Genomic_DNA"/>
</dbReference>
<evidence type="ECO:0000313" key="3">
    <source>
        <dbReference type="Proteomes" id="UP000078543"/>
    </source>
</evidence>
<keyword evidence="3" id="KW-1185">Reference proteome</keyword>
<feature type="signal peptide" evidence="1">
    <location>
        <begin position="1"/>
        <end position="18"/>
    </location>
</feature>
<evidence type="ECO:0000313" key="2">
    <source>
        <dbReference type="EMBL" id="OAN56870.1"/>
    </source>
</evidence>
<dbReference type="OrthoDB" id="7357907at2"/>
<name>A0A178MYA8_9PROT</name>
<evidence type="ECO:0000256" key="1">
    <source>
        <dbReference type="SAM" id="SignalP"/>
    </source>
</evidence>
<feature type="chain" id="PRO_5008092352" description="Alkaline proteinase inhibitor/ Outer membrane lipoprotein Omp19 domain-containing protein" evidence="1">
    <location>
        <begin position="19"/>
        <end position="144"/>
    </location>
</feature>
<evidence type="ECO:0008006" key="4">
    <source>
        <dbReference type="Google" id="ProtNLM"/>
    </source>
</evidence>
<dbReference type="Proteomes" id="UP000078543">
    <property type="component" value="Unassembled WGS sequence"/>
</dbReference>
<sequence>MRLAICLTATLLAAPALAQDLPQFPKAGPPEPLPEAICDTTIANNGEWLVGRWVAPQTKWEFARKEGRLIWAMDRKGQIANDFGWTDGTQIGGLVDQASGCTVALSGGEGAFKFEGVLSDGGKLYGFATNKRGEHVRFILRRER</sequence>